<sequence length="433" mass="48082">MGNSSCVDRLAECPGSHRETPPFLPPNHAEAAYEFHFTENTPLWAGATQALQPNLGYPLPGAGQPSRCELIREGGDVPSLKICFSGRIFVRCGEELFSAEDGPSRCTAFRLCTRAVEMEDTVCGVNFSLQLHSSPPGIFLCPCISLQLSTGEVGLVGDRFGPIQHPQDFLLDFSTLDIGGQDVQMDVILRGITVDAMPSSEVAVSRRGAWTLRTRLQDFTTFNNFLRPHRAYLGASELWGEGSAAYLQHLVVSEEPMHVAHPPVSLKWWAQLDEGADWGRLLFEGIDARSRLDEASFGSEPLSASKASDFWHHKVYDMAVGRVSPRKDPEKLSGEFWLSKQAMKVEPIYLHYQGTLAQALESCVILRFSCAQDVLQSLQLGRARAAAPIPSRGVVFGIEQDPRHARLVRMFIEYRNEIVADMVLCEVFEERDE</sequence>
<gene>
    <name evidence="1" type="ORF">SNAT2548_LOCUS11001</name>
</gene>
<dbReference type="AlphaFoldDB" id="A0A812L6Q2"/>
<evidence type="ECO:0000313" key="2">
    <source>
        <dbReference type="Proteomes" id="UP000604046"/>
    </source>
</evidence>
<proteinExistence type="predicted"/>
<name>A0A812L6Q2_9DINO</name>
<reference evidence="1" key="1">
    <citation type="submission" date="2021-02" db="EMBL/GenBank/DDBJ databases">
        <authorList>
            <person name="Dougan E. K."/>
            <person name="Rhodes N."/>
            <person name="Thang M."/>
            <person name="Chan C."/>
        </authorList>
    </citation>
    <scope>NUCLEOTIDE SEQUENCE</scope>
</reference>
<dbReference type="Proteomes" id="UP000604046">
    <property type="component" value="Unassembled WGS sequence"/>
</dbReference>
<comment type="caution">
    <text evidence="1">The sequence shown here is derived from an EMBL/GenBank/DDBJ whole genome shotgun (WGS) entry which is preliminary data.</text>
</comment>
<dbReference type="OrthoDB" id="415424at2759"/>
<keyword evidence="2" id="KW-1185">Reference proteome</keyword>
<accession>A0A812L6Q2</accession>
<protein>
    <submittedName>
        <fullName evidence="1">Uncharacterized protein</fullName>
    </submittedName>
</protein>
<organism evidence="1 2">
    <name type="scientific">Symbiodinium natans</name>
    <dbReference type="NCBI Taxonomy" id="878477"/>
    <lineage>
        <taxon>Eukaryota</taxon>
        <taxon>Sar</taxon>
        <taxon>Alveolata</taxon>
        <taxon>Dinophyceae</taxon>
        <taxon>Suessiales</taxon>
        <taxon>Symbiodiniaceae</taxon>
        <taxon>Symbiodinium</taxon>
    </lineage>
</organism>
<feature type="non-terminal residue" evidence="1">
    <location>
        <position position="1"/>
    </location>
</feature>
<evidence type="ECO:0000313" key="1">
    <source>
        <dbReference type="EMBL" id="CAE7241905.1"/>
    </source>
</evidence>
<dbReference type="EMBL" id="CAJNDS010000957">
    <property type="protein sequence ID" value="CAE7241905.1"/>
    <property type="molecule type" value="Genomic_DNA"/>
</dbReference>